<gene>
    <name evidence="4" type="ORF">NF865_03480</name>
</gene>
<dbReference type="AlphaFoldDB" id="A0A9E7MYV5"/>
<dbReference type="Gene3D" id="3.20.20.80">
    <property type="entry name" value="Glycosidases"/>
    <property type="match status" value="1"/>
</dbReference>
<dbReference type="CDD" id="cd02857">
    <property type="entry name" value="E_set_CDase_PDE_N"/>
    <property type="match status" value="1"/>
</dbReference>
<evidence type="ECO:0000256" key="1">
    <source>
        <dbReference type="ARBA" id="ARBA00022801"/>
    </source>
</evidence>
<dbReference type="SUPFAM" id="SSF51445">
    <property type="entry name" value="(Trans)glycosidases"/>
    <property type="match status" value="1"/>
</dbReference>
<evidence type="ECO:0000259" key="3">
    <source>
        <dbReference type="SMART" id="SM00642"/>
    </source>
</evidence>
<protein>
    <submittedName>
        <fullName evidence="4">Alpha amylase N-terminal ig-like domain-containing protein</fullName>
    </submittedName>
</protein>
<dbReference type="EMBL" id="CP099582">
    <property type="protein sequence ID" value="USS41267.1"/>
    <property type="molecule type" value="Genomic_DNA"/>
</dbReference>
<keyword evidence="2" id="KW-0326">Glycosidase</keyword>
<dbReference type="GO" id="GO:0004553">
    <property type="term" value="F:hydrolase activity, hydrolyzing O-glycosyl compounds"/>
    <property type="evidence" value="ECO:0007669"/>
    <property type="project" value="InterPro"/>
</dbReference>
<dbReference type="InterPro" id="IPR032640">
    <property type="entry name" value="AMPK1_CBM"/>
</dbReference>
<dbReference type="Pfam" id="PF16561">
    <property type="entry name" value="AMPK1_CBM"/>
    <property type="match status" value="1"/>
</dbReference>
<dbReference type="InterPro" id="IPR013783">
    <property type="entry name" value="Ig-like_fold"/>
</dbReference>
<dbReference type="PANTHER" id="PTHR10357:SF210">
    <property type="entry name" value="MALTODEXTRIN GLUCOSIDASE"/>
    <property type="match status" value="1"/>
</dbReference>
<keyword evidence="5" id="KW-1185">Reference proteome</keyword>
<evidence type="ECO:0000313" key="4">
    <source>
        <dbReference type="EMBL" id="USS41267.1"/>
    </source>
</evidence>
<proteinExistence type="predicted"/>
<dbReference type="InterPro" id="IPR006047">
    <property type="entry name" value="GH13_cat_dom"/>
</dbReference>
<reference evidence="4" key="1">
    <citation type="journal article" date="1998" name="Int. J. Syst. Bacteriol. 48 Pt">
        <title>Thermococcus guaymasensis sp. nov. and Thermococcus aggregans sp. nov., two novel thermophilic archaea isolated from the Guaymas Basin hydrothermal vent site.</title>
        <authorList>
            <person name="Canganella F."/>
            <person name="Jones W.J."/>
            <person name="Gambacorta A."/>
            <person name="Antranikian G."/>
        </authorList>
    </citation>
    <scope>NUCLEOTIDE SEQUENCE</scope>
    <source>
        <strain evidence="4">TY</strain>
    </source>
</reference>
<dbReference type="GO" id="GO:0005975">
    <property type="term" value="P:carbohydrate metabolic process"/>
    <property type="evidence" value="ECO:0007669"/>
    <property type="project" value="InterPro"/>
</dbReference>
<reference evidence="4" key="2">
    <citation type="submission" date="2022-06" db="EMBL/GenBank/DDBJ databases">
        <authorList>
            <person name="Park Y.-J."/>
        </authorList>
    </citation>
    <scope>NUCLEOTIDE SEQUENCE</scope>
    <source>
        <strain evidence="4">TY</strain>
    </source>
</reference>
<feature type="domain" description="Glycosyl hydrolase family 13 catalytic" evidence="3">
    <location>
        <begin position="212"/>
        <end position="582"/>
    </location>
</feature>
<dbReference type="KEGG" id="tagg:NF865_03480"/>
<evidence type="ECO:0000256" key="2">
    <source>
        <dbReference type="ARBA" id="ARBA00023295"/>
    </source>
</evidence>
<dbReference type="InterPro" id="IPR013780">
    <property type="entry name" value="Glyco_hydro_b"/>
</dbReference>
<dbReference type="Proteomes" id="UP001055732">
    <property type="component" value="Chromosome"/>
</dbReference>
<dbReference type="PANTHER" id="PTHR10357">
    <property type="entry name" value="ALPHA-AMYLASE FAMILY MEMBER"/>
    <property type="match status" value="1"/>
</dbReference>
<sequence length="660" mass="78310">MYKIFGFKEDDYFGKVGIIEFSIPKAGSYAYLLGNFNAFNEGSFRMKEKGDRWHITVALPEGIWYYAFSVDGKQILDPENKEKTYFRRLSYKAEREASVAKIFSGEEIYHYPCLTHLYSIGDYTYIRLRALRGVVKKAFLIEEKNWEMRKKASDELFDYFEVRLPKKESLNYYFRVQTVSGTIEYGDFDVNIEEHEKKYKIPSWILTRVFYQIMPDRFFNGNPENDQTDPIDLKNSHHYGGDLEGIIQKIDYLTELGINSIYLTPIFESMTYHGYDVVDYYHVARKFGGDKAFEELTRELHKRDIKLILDGVFHHTSFFHPYFQNVVKNGENSEYKDFYRITGFPVVTKEFLDILASELPWDEKYKRLKSIKRNYESFYSVWLMPRLNHDNKKVREFIRDVMEYWIKKGADGWRLDVAHGVPPEVWEDVREKLPGDVYLVGEVMDDARLWIFNKFHGTMNYPLYEAILRFFVEKEIDAREFLNWLELLSAYYGPVEYVMYNFLDNHDVDRMLSLLKNKRKYLCALVFLFTYRGIPAIYYGDEIGMENADAPFMERSRAPMEWDMEKWDMDIFYSVKKLIKLRKTSKALQIGAFVPLEFRGGLLLYRRELNGERILVGINYSRHEEHLPLLSSFEILFQSGSFDKATNKLGPYSSIVIKEL</sequence>
<accession>A0A9E7MYV5</accession>
<dbReference type="Pfam" id="PF00128">
    <property type="entry name" value="Alpha-amylase"/>
    <property type="match status" value="1"/>
</dbReference>
<evidence type="ECO:0000313" key="5">
    <source>
        <dbReference type="Proteomes" id="UP001055732"/>
    </source>
</evidence>
<dbReference type="CDD" id="cd11338">
    <property type="entry name" value="AmyAc_CMD"/>
    <property type="match status" value="1"/>
</dbReference>
<dbReference type="InterPro" id="IPR014756">
    <property type="entry name" value="Ig_E-set"/>
</dbReference>
<dbReference type="SUPFAM" id="SSF81296">
    <property type="entry name" value="E set domains"/>
    <property type="match status" value="2"/>
</dbReference>
<dbReference type="SMART" id="SM00642">
    <property type="entry name" value="Aamy"/>
    <property type="match status" value="1"/>
</dbReference>
<dbReference type="Gene3D" id="2.60.40.10">
    <property type="entry name" value="Immunoglobulins"/>
    <property type="match status" value="2"/>
</dbReference>
<name>A0A9E7MYV5_THEAG</name>
<keyword evidence="1" id="KW-0378">Hydrolase</keyword>
<dbReference type="InterPro" id="IPR017853">
    <property type="entry name" value="GH"/>
</dbReference>
<dbReference type="Gene3D" id="2.60.40.1180">
    <property type="entry name" value="Golgi alpha-mannosidase II"/>
    <property type="match status" value="1"/>
</dbReference>
<dbReference type="Pfam" id="PF02903">
    <property type="entry name" value="Alpha-amylase_N"/>
    <property type="match status" value="1"/>
</dbReference>
<dbReference type="RefSeq" id="WP_253305208.1">
    <property type="nucleotide sequence ID" value="NZ_CP099582.1"/>
</dbReference>
<organism evidence="4 5">
    <name type="scientific">Thermococcus aggregans</name>
    <dbReference type="NCBI Taxonomy" id="110163"/>
    <lineage>
        <taxon>Archaea</taxon>
        <taxon>Methanobacteriati</taxon>
        <taxon>Methanobacteriota</taxon>
        <taxon>Thermococci</taxon>
        <taxon>Thermococcales</taxon>
        <taxon>Thermococcaceae</taxon>
        <taxon>Thermococcus</taxon>
    </lineage>
</organism>
<dbReference type="InterPro" id="IPR004185">
    <property type="entry name" value="Glyco_hydro_13_lg-like_dom"/>
</dbReference>